<evidence type="ECO:0000313" key="1">
    <source>
        <dbReference type="EMBL" id="KFB70498.1"/>
    </source>
</evidence>
<organism evidence="1 2">
    <name type="scientific">Candidatus Accumulibacter phosphatis</name>
    <dbReference type="NCBI Taxonomy" id="327160"/>
    <lineage>
        <taxon>Bacteria</taxon>
        <taxon>Pseudomonadati</taxon>
        <taxon>Pseudomonadota</taxon>
        <taxon>Betaproteobacteria</taxon>
        <taxon>Candidatus Accumulibacter</taxon>
    </lineage>
</organism>
<name>A0A084Y704_9PROT</name>
<proteinExistence type="predicted"/>
<sequence>MHASLDLPLADGIHTGDVIHSFDTVLVALMNGINAHKAHASLRAGGFAHPDGIAHRAGLGETDALGLIACALAQVVQVRDGQRRQALIAHVAILTVGPLQEVRYGRSADVFMGFVHLDQQLDIDRGVLACKGCSRRAVALGQGNGGQPVAMPPGHQTRDLRPAVAAGVLQVPVQHTPLPFAPPRVVKACEYATDVPIPLPVVARRRELD</sequence>
<evidence type="ECO:0000313" key="2">
    <source>
        <dbReference type="Proteomes" id="UP000020077"/>
    </source>
</evidence>
<gene>
    <name evidence="1" type="ORF">AW09_004407</name>
</gene>
<accession>A0A084Y704</accession>
<dbReference type="AlphaFoldDB" id="A0A084Y704"/>
<reference evidence="1 2" key="1">
    <citation type="submission" date="2014-02" db="EMBL/GenBank/DDBJ databases">
        <title>Expanding our view of genomic diversity in Candidatus Accumulibacter clades.</title>
        <authorList>
            <person name="Skennerton C.T."/>
            <person name="Barr J.J."/>
            <person name="Slater F.R."/>
            <person name="Bond P.L."/>
            <person name="Tyson G.W."/>
        </authorList>
    </citation>
    <scope>NUCLEOTIDE SEQUENCE [LARGE SCALE GENOMIC DNA]</scope>
    <source>
        <strain evidence="2">BA-91</strain>
    </source>
</reference>
<protein>
    <submittedName>
        <fullName evidence="1">Uncharacterized protein</fullName>
    </submittedName>
</protein>
<dbReference type="Proteomes" id="UP000020077">
    <property type="component" value="Unassembled WGS sequence"/>
</dbReference>
<comment type="caution">
    <text evidence="1">The sequence shown here is derived from an EMBL/GenBank/DDBJ whole genome shotgun (WGS) entry which is preliminary data.</text>
</comment>
<dbReference type="EMBL" id="JDVG02000694">
    <property type="protein sequence ID" value="KFB70498.1"/>
    <property type="molecule type" value="Genomic_DNA"/>
</dbReference>